<keyword evidence="10" id="KW-0650">Protein phosphatase inhibitor</keyword>
<dbReference type="RefSeq" id="XP_003470111.1">
    <property type="nucleotide sequence ID" value="XM_003470063.5"/>
</dbReference>
<dbReference type="GO" id="GO:0007416">
    <property type="term" value="P:synapse assembly"/>
    <property type="evidence" value="ECO:0007669"/>
    <property type="project" value="Ensembl"/>
</dbReference>
<dbReference type="GO" id="GO:0004864">
    <property type="term" value="F:protein phosphatase inhibitor activity"/>
    <property type="evidence" value="ECO:0007669"/>
    <property type="project" value="UniProtKB-KW"/>
</dbReference>
<dbReference type="Proteomes" id="UP000005447">
    <property type="component" value="Unassembled WGS sequence"/>
</dbReference>
<dbReference type="Bgee" id="ENSCPOG00000033969">
    <property type="expression patterns" value="Expressed in frontal cortex and 1 other cell type or tissue"/>
</dbReference>
<dbReference type="RefSeq" id="XP_063090103.1">
    <property type="nucleotide sequence ID" value="XM_063234033.1"/>
</dbReference>
<evidence type="ECO:0000256" key="2">
    <source>
        <dbReference type="ARBA" id="ARBA00022553"/>
    </source>
</evidence>
<name>A0A286XS06_CAVPO</name>
<dbReference type="VEuPathDB" id="HostDB:ENSCPOG00000033969"/>
<dbReference type="GO" id="GO:0099560">
    <property type="term" value="P:synaptic membrane adhesion"/>
    <property type="evidence" value="ECO:0007669"/>
    <property type="project" value="Ensembl"/>
</dbReference>
<feature type="region of interest" description="Disordered" evidence="12">
    <location>
        <begin position="699"/>
        <end position="736"/>
    </location>
</feature>
<dbReference type="CTD" id="392617"/>
<keyword evidence="5 14" id="KW-0732">Signal</keyword>
<keyword evidence="8 13" id="KW-0472">Membrane</keyword>
<dbReference type="GO" id="GO:0060076">
    <property type="term" value="C:excitatory synapse"/>
    <property type="evidence" value="ECO:0007669"/>
    <property type="project" value="Ensembl"/>
</dbReference>
<reference evidence="16" key="2">
    <citation type="submission" date="2025-08" db="UniProtKB">
        <authorList>
            <consortium name="Ensembl"/>
        </authorList>
    </citation>
    <scope>IDENTIFICATION</scope>
    <source>
        <strain evidence="16">2N</strain>
    </source>
</reference>
<reference evidence="17" key="1">
    <citation type="journal article" date="2011" name="Nature">
        <title>A high-resolution map of human evolutionary constraint using 29 mammals.</title>
        <authorList>
            <person name="Lindblad-Toh K."/>
            <person name="Garber M."/>
            <person name="Zuk O."/>
            <person name="Lin M.F."/>
            <person name="Parker B.J."/>
            <person name="Washietl S."/>
            <person name="Kheradpour P."/>
            <person name="Ernst J."/>
            <person name="Jordan G."/>
            <person name="Mauceli E."/>
            <person name="Ward L.D."/>
            <person name="Lowe C.B."/>
            <person name="Holloway A.K."/>
            <person name="Clamp M."/>
            <person name="Gnerre S."/>
            <person name="Alfoldi J."/>
            <person name="Beal K."/>
            <person name="Chang J."/>
            <person name="Clawson H."/>
            <person name="Cuff J."/>
            <person name="Di Palma F."/>
            <person name="Fitzgerald S."/>
            <person name="Flicek P."/>
            <person name="Guttman M."/>
            <person name="Hubisz M.J."/>
            <person name="Jaffe D.B."/>
            <person name="Jungreis I."/>
            <person name="Kent W.J."/>
            <person name="Kostka D."/>
            <person name="Lara M."/>
            <person name="Martins A.L."/>
            <person name="Massingham T."/>
            <person name="Moltke I."/>
            <person name="Raney B.J."/>
            <person name="Rasmussen M.D."/>
            <person name="Robinson J."/>
            <person name="Stark A."/>
            <person name="Vilella A.J."/>
            <person name="Wen J."/>
            <person name="Xie X."/>
            <person name="Zody M.C."/>
            <person name="Baldwin J."/>
            <person name="Bloom T."/>
            <person name="Chin C.W."/>
            <person name="Heiman D."/>
            <person name="Nicol R."/>
            <person name="Nusbaum C."/>
            <person name="Young S."/>
            <person name="Wilkinson J."/>
            <person name="Worley K.C."/>
            <person name="Kovar C.L."/>
            <person name="Muzny D.M."/>
            <person name="Gibbs R.A."/>
            <person name="Cree A."/>
            <person name="Dihn H.H."/>
            <person name="Fowler G."/>
            <person name="Jhangiani S."/>
            <person name="Joshi V."/>
            <person name="Lee S."/>
            <person name="Lewis L.R."/>
            <person name="Nazareth L.V."/>
            <person name="Okwuonu G."/>
            <person name="Santibanez J."/>
            <person name="Warren W.C."/>
            <person name="Mardis E.R."/>
            <person name="Weinstock G.M."/>
            <person name="Wilson R.K."/>
            <person name="Delehaunty K."/>
            <person name="Dooling D."/>
            <person name="Fronik C."/>
            <person name="Fulton L."/>
            <person name="Fulton B."/>
            <person name="Graves T."/>
            <person name="Minx P."/>
            <person name="Sodergren E."/>
            <person name="Birney E."/>
            <person name="Margulies E.H."/>
            <person name="Herrero J."/>
            <person name="Green E.D."/>
            <person name="Haussler D."/>
            <person name="Siepel A."/>
            <person name="Goldman N."/>
            <person name="Pollard K.S."/>
            <person name="Pedersen J.S."/>
            <person name="Lander E.S."/>
            <person name="Kellis M."/>
        </authorList>
    </citation>
    <scope>NUCLEOTIDE SEQUENCE [LARGE SCALE GENOMIC DNA]</scope>
    <source>
        <strain evidence="17">2N</strain>
    </source>
</reference>
<dbReference type="InterPro" id="IPR032675">
    <property type="entry name" value="LRR_dom_sf"/>
</dbReference>
<dbReference type="PROSITE" id="PS51450">
    <property type="entry name" value="LRR"/>
    <property type="match status" value="1"/>
</dbReference>
<feature type="chain" id="PRO_5011556725" evidence="14">
    <location>
        <begin position="28"/>
        <end position="833"/>
    </location>
</feature>
<feature type="region of interest" description="Disordered" evidence="12">
    <location>
        <begin position="261"/>
        <end position="291"/>
    </location>
</feature>
<keyword evidence="17" id="KW-1185">Reference proteome</keyword>
<evidence type="ECO:0000256" key="3">
    <source>
        <dbReference type="ARBA" id="ARBA00022614"/>
    </source>
</evidence>
<keyword evidence="6" id="KW-0677">Repeat</keyword>
<dbReference type="GO" id="GO:0030425">
    <property type="term" value="C:dendrite"/>
    <property type="evidence" value="ECO:0007669"/>
    <property type="project" value="Ensembl"/>
</dbReference>
<evidence type="ECO:0000256" key="11">
    <source>
        <dbReference type="ARBA" id="ARBA00065735"/>
    </source>
</evidence>
<keyword evidence="3" id="KW-0433">Leucine-rich repeat</keyword>
<dbReference type="InterPro" id="IPR055106">
    <property type="entry name" value="ELFN_Fn3"/>
</dbReference>
<evidence type="ECO:0000313" key="16">
    <source>
        <dbReference type="Ensembl" id="ENSCPOP00000028268.1"/>
    </source>
</evidence>
<dbReference type="GeneTree" id="ENSGT00940000161391"/>
<dbReference type="SMART" id="SM00082">
    <property type="entry name" value="LRRCT"/>
    <property type="match status" value="1"/>
</dbReference>
<dbReference type="STRING" id="10141.ENSCPOP00000028268"/>
<feature type="domain" description="LRRCT" evidence="15">
    <location>
        <begin position="190"/>
        <end position="240"/>
    </location>
</feature>
<feature type="transmembrane region" description="Helical" evidence="13">
    <location>
        <begin position="422"/>
        <end position="444"/>
    </location>
</feature>
<feature type="signal peptide" evidence="14">
    <location>
        <begin position="1"/>
        <end position="27"/>
    </location>
</feature>
<evidence type="ECO:0000256" key="7">
    <source>
        <dbReference type="ARBA" id="ARBA00022989"/>
    </source>
</evidence>
<evidence type="ECO:0000256" key="5">
    <source>
        <dbReference type="ARBA" id="ARBA00022729"/>
    </source>
</evidence>
<proteinExistence type="predicted"/>
<dbReference type="GO" id="GO:0098978">
    <property type="term" value="C:glutamatergic synapse"/>
    <property type="evidence" value="ECO:0007669"/>
    <property type="project" value="Ensembl"/>
</dbReference>
<dbReference type="SMART" id="SM00369">
    <property type="entry name" value="LRR_TYP"/>
    <property type="match status" value="4"/>
</dbReference>
<evidence type="ECO:0000313" key="17">
    <source>
        <dbReference type="Proteomes" id="UP000005447"/>
    </source>
</evidence>
<sequence length="833" mass="91238">MAGRGRGMLWVCVAAAALLHAGGLARGDCWLIEGDKGFVWLAICSQNQPPYEAIPQQINSTIVDLRLNENRIRSVQYASLSRFGNLTYLNLTKNEIGYIEDGAFSGQFNLQVLQLGYNRLRNLTEGMLRGLGKLEYLYLQANLIEVVMASAFWECPSIVNIDLSMNRIQQLSSATFSGLTKLSVCELYSNPFYCSCELLGFLRWLAAFTNTTQTYDRMQCESPPVYSGYFLLGQGRHGHRSILSKLLSVCTEDSYAAEVAGPRLVPGRSQPGRSPPPPPPPEPSLGSRAEVPCNDDECFSGDGTTPLVALPTLATQAEARPLIKVKQLTQNSATITVQLPSPFNRMYTLEHYNNSKSSTVSRLTQAQEEIRLTNLYTLTNYTYCVVSTSSGTHHNHTCLTICLPKPPSPPGPVPSPSTATHYIMTILGCLFGMVLVLGAVYYCLRRRRRQEEKHKKAASAAAAGSLKKTIIELKYGPEMEAPGLAPLSQGPLLGPETVTRIPYLPATASEVEQYKLVESSETPKASKGNYMEVRTGEPERRDCELGRPGPESQSSVAEISTIAKEVDKVNQIINNCIDALKSESTSFQGAKSGPVSTAEPQLVLLSEPLATKHGFLSPVYKEAFGHGLQRHHSVEAAPGPPRASTSSTGSTRSPRAFRTEPPGVHKATAAEAKYIEKSSPAAEAILTVTPAAAVLRAEAEKSRQYGEHRHSYPGSHPAAEPPAPPLPPPAHEGLGGRKASILEPLTRPRPRDLAYSQLSPQYHNLSYSSSPEYPCRASQSIWERLRLSRRRPKDDEEFMAAGHALRKKVQFAKDEDLHDILDYWKGVSAQHKS</sequence>
<feature type="compositionally biased region" description="Pro residues" evidence="12">
    <location>
        <begin position="719"/>
        <end position="730"/>
    </location>
</feature>
<dbReference type="InterPro" id="IPR050541">
    <property type="entry name" value="LRR_TM_domain-containing"/>
</dbReference>
<dbReference type="RefSeq" id="XP_063090100.1">
    <property type="nucleotide sequence ID" value="XM_063234030.1"/>
</dbReference>
<organism evidence="16 17">
    <name type="scientific">Cavia porcellus</name>
    <name type="common">Guinea pig</name>
    <dbReference type="NCBI Taxonomy" id="10141"/>
    <lineage>
        <taxon>Eukaryota</taxon>
        <taxon>Metazoa</taxon>
        <taxon>Chordata</taxon>
        <taxon>Craniata</taxon>
        <taxon>Vertebrata</taxon>
        <taxon>Euteleostomi</taxon>
        <taxon>Mammalia</taxon>
        <taxon>Eutheria</taxon>
        <taxon>Euarchontoglires</taxon>
        <taxon>Glires</taxon>
        <taxon>Rodentia</taxon>
        <taxon>Hystricomorpha</taxon>
        <taxon>Caviidae</taxon>
        <taxon>Cavia</taxon>
    </lineage>
</organism>
<dbReference type="InterPro" id="IPR003591">
    <property type="entry name" value="Leu-rich_rpt_typical-subtyp"/>
</dbReference>
<keyword evidence="2" id="KW-0597">Phosphoprotein</keyword>
<dbReference type="RefSeq" id="XP_063090105.1">
    <property type="nucleotide sequence ID" value="XM_063234035.1"/>
</dbReference>
<dbReference type="RefSeq" id="XP_063090099.1">
    <property type="nucleotide sequence ID" value="XM_063234029.1"/>
</dbReference>
<dbReference type="EMBL" id="AAKN02032224">
    <property type="status" value="NOT_ANNOTATED_CDS"/>
    <property type="molecule type" value="Genomic_DNA"/>
</dbReference>
<dbReference type="InterPro" id="IPR000483">
    <property type="entry name" value="Cys-rich_flank_reg_C"/>
</dbReference>
<feature type="compositionally biased region" description="Pro residues" evidence="12">
    <location>
        <begin position="273"/>
        <end position="283"/>
    </location>
</feature>
<evidence type="ECO:0000256" key="4">
    <source>
        <dbReference type="ARBA" id="ARBA00022692"/>
    </source>
</evidence>
<dbReference type="Ensembl" id="ENSCPOT00000043714.1">
    <property type="protein sequence ID" value="ENSCPOP00000028268.1"/>
    <property type="gene ID" value="ENSCPOG00000033969.1"/>
</dbReference>
<dbReference type="OrthoDB" id="676979at2759"/>
<dbReference type="InterPro" id="IPR001611">
    <property type="entry name" value="Leu-rich_rpt"/>
</dbReference>
<evidence type="ECO:0000256" key="6">
    <source>
        <dbReference type="ARBA" id="ARBA00022737"/>
    </source>
</evidence>
<evidence type="ECO:0000256" key="13">
    <source>
        <dbReference type="SAM" id="Phobius"/>
    </source>
</evidence>
<dbReference type="Pfam" id="PF13855">
    <property type="entry name" value="LRR_8"/>
    <property type="match status" value="1"/>
</dbReference>
<feature type="compositionally biased region" description="Basic and acidic residues" evidence="12">
    <location>
        <begin position="699"/>
        <end position="710"/>
    </location>
</feature>
<comment type="subcellular location">
    <subcellularLocation>
        <location evidence="1">Membrane</location>
        <topology evidence="1">Single-pass membrane protein</topology>
    </subcellularLocation>
</comment>
<gene>
    <name evidence="16" type="primary">ELFN1</name>
</gene>
<evidence type="ECO:0000256" key="8">
    <source>
        <dbReference type="ARBA" id="ARBA00023136"/>
    </source>
</evidence>
<keyword evidence="9" id="KW-0325">Glycoprotein</keyword>
<feature type="region of interest" description="Disordered" evidence="12">
    <location>
        <begin position="630"/>
        <end position="665"/>
    </location>
</feature>
<keyword evidence="4 13" id="KW-0812">Transmembrane</keyword>
<dbReference type="eggNOG" id="ENOG502QVFI">
    <property type="taxonomic scope" value="Eukaryota"/>
</dbReference>
<evidence type="ECO:0000256" key="14">
    <source>
        <dbReference type="SAM" id="SignalP"/>
    </source>
</evidence>
<evidence type="ECO:0000256" key="1">
    <source>
        <dbReference type="ARBA" id="ARBA00004167"/>
    </source>
</evidence>
<dbReference type="FunFam" id="3.80.10.10:FF:000047">
    <property type="entry name" value="protein phosphatase 1 regulatory subunit 29"/>
    <property type="match status" value="1"/>
</dbReference>
<protein>
    <submittedName>
        <fullName evidence="16">Extracellular leucine rich repeat and fibronectin type III domain containing 1</fullName>
    </submittedName>
</protein>
<keyword evidence="7 13" id="KW-1133">Transmembrane helix</keyword>
<evidence type="ECO:0000259" key="15">
    <source>
        <dbReference type="SMART" id="SM00082"/>
    </source>
</evidence>
<evidence type="ECO:0000256" key="12">
    <source>
        <dbReference type="SAM" id="MobiDB-lite"/>
    </source>
</evidence>
<dbReference type="KEGG" id="cpoc:100734718"/>
<evidence type="ECO:0000256" key="9">
    <source>
        <dbReference type="ARBA" id="ARBA00023180"/>
    </source>
</evidence>
<feature type="compositionally biased region" description="Basic and acidic residues" evidence="12">
    <location>
        <begin position="534"/>
        <end position="545"/>
    </location>
</feature>
<dbReference type="FunCoup" id="A0A286XS06">
    <property type="interactions" value="69"/>
</dbReference>
<dbReference type="PANTHER" id="PTHR24369">
    <property type="entry name" value="ANTIGEN BSP, PUTATIVE-RELATED"/>
    <property type="match status" value="1"/>
</dbReference>
<dbReference type="GO" id="GO:0045184">
    <property type="term" value="P:establishment of protein localization"/>
    <property type="evidence" value="ECO:0007669"/>
    <property type="project" value="Ensembl"/>
</dbReference>
<reference evidence="16" key="3">
    <citation type="submission" date="2025-09" db="UniProtKB">
        <authorList>
            <consortium name="Ensembl"/>
        </authorList>
    </citation>
    <scope>IDENTIFICATION</scope>
    <source>
        <strain evidence="16">2N</strain>
    </source>
</reference>
<evidence type="ECO:0000256" key="10">
    <source>
        <dbReference type="ARBA" id="ARBA00023272"/>
    </source>
</evidence>
<feature type="region of interest" description="Disordered" evidence="12">
    <location>
        <begin position="531"/>
        <end position="556"/>
    </location>
</feature>
<dbReference type="OMA" id="NIMELKY"/>
<comment type="subunit">
    <text evidence="11">Interacts with PPP1CA.</text>
</comment>
<dbReference type="GO" id="GO:0098839">
    <property type="term" value="C:postsynaptic density membrane"/>
    <property type="evidence" value="ECO:0007669"/>
    <property type="project" value="Ensembl"/>
</dbReference>
<dbReference type="GeneID" id="100734718"/>
<dbReference type="InParanoid" id="A0A286XS06"/>
<dbReference type="RefSeq" id="XP_063090104.1">
    <property type="nucleotide sequence ID" value="XM_063234034.1"/>
</dbReference>
<dbReference type="Pfam" id="PF22986">
    <property type="entry name" value="Fn3_ELFN"/>
    <property type="match status" value="1"/>
</dbReference>
<dbReference type="RefSeq" id="XP_063090101.1">
    <property type="nucleotide sequence ID" value="XM_063234031.1"/>
</dbReference>
<dbReference type="PANTHER" id="PTHR24369:SF204">
    <property type="entry name" value="PROTEIN PHOSPHATASE 1 REGULATORY SUBUNIT 29-RELATED"/>
    <property type="match status" value="1"/>
</dbReference>
<dbReference type="AlphaFoldDB" id="A0A286XS06"/>
<dbReference type="GO" id="GO:0043679">
    <property type="term" value="C:axon terminus"/>
    <property type="evidence" value="ECO:0007669"/>
    <property type="project" value="Ensembl"/>
</dbReference>
<dbReference type="GO" id="GO:0007601">
    <property type="term" value="P:visual perception"/>
    <property type="evidence" value="ECO:0007669"/>
    <property type="project" value="Ensembl"/>
</dbReference>
<accession>A0A286XS06</accession>
<dbReference type="SUPFAM" id="SSF52058">
    <property type="entry name" value="L domain-like"/>
    <property type="match status" value="1"/>
</dbReference>
<feature type="compositionally biased region" description="Low complexity" evidence="12">
    <location>
        <begin position="642"/>
        <end position="656"/>
    </location>
</feature>
<dbReference type="Gene3D" id="3.80.10.10">
    <property type="entry name" value="Ribonuclease Inhibitor"/>
    <property type="match status" value="1"/>
</dbReference>
<dbReference type="RefSeq" id="XP_023420957.1">
    <property type="nucleotide sequence ID" value="XM_023565189.2"/>
</dbReference>
<dbReference type="GO" id="GO:0007268">
    <property type="term" value="P:chemical synaptic transmission"/>
    <property type="evidence" value="ECO:0007669"/>
    <property type="project" value="Ensembl"/>
</dbReference>